<dbReference type="Proteomes" id="UP000009235">
    <property type="component" value="Chromosome"/>
</dbReference>
<dbReference type="HOGENOM" id="CLU_3131598_0_0_11"/>
<organism evidence="2 3">
    <name type="scientific">Hoyosella subflava (strain DSM 45089 / JCM 17490 / NBRC 109087 / DQS3-9A1)</name>
    <name type="common">Amycolicicoccus subflavus</name>
    <dbReference type="NCBI Taxonomy" id="443218"/>
    <lineage>
        <taxon>Bacteria</taxon>
        <taxon>Bacillati</taxon>
        <taxon>Actinomycetota</taxon>
        <taxon>Actinomycetes</taxon>
        <taxon>Mycobacteriales</taxon>
        <taxon>Hoyosellaceae</taxon>
        <taxon>Hoyosella</taxon>
    </lineage>
</organism>
<evidence type="ECO:0008006" key="4">
    <source>
        <dbReference type="Google" id="ProtNLM"/>
    </source>
</evidence>
<reference evidence="2 3" key="1">
    <citation type="journal article" date="2011" name="J. Bacteriol.">
        <title>Complete genome sequence of Amycolicicoccus subflavus DQS3-9A1T, an actinomycete isolated from crude oil-polluted soil.</title>
        <authorList>
            <person name="Cai M."/>
            <person name="Chen W.M."/>
            <person name="Nie Y."/>
            <person name="Chi C.Q."/>
            <person name="Wang Y.N."/>
            <person name="Tang Y.Q."/>
            <person name="Li G.Y."/>
            <person name="Wu X.L."/>
        </authorList>
    </citation>
    <scope>NUCLEOTIDE SEQUENCE [LARGE SCALE GENOMIC DNA]</scope>
    <source>
        <strain evidence="3">DSM 45089 / DQS3-9A1</strain>
    </source>
</reference>
<evidence type="ECO:0000313" key="3">
    <source>
        <dbReference type="Proteomes" id="UP000009235"/>
    </source>
</evidence>
<dbReference type="STRING" id="443218.AS9A_2999"/>
<keyword evidence="1" id="KW-0472">Membrane</keyword>
<dbReference type="KEGG" id="asd:AS9A_2999"/>
<feature type="transmembrane region" description="Helical" evidence="1">
    <location>
        <begin position="6"/>
        <end position="36"/>
    </location>
</feature>
<name>F6EKW6_HOYSD</name>
<evidence type="ECO:0000256" key="1">
    <source>
        <dbReference type="SAM" id="Phobius"/>
    </source>
</evidence>
<protein>
    <recommendedName>
        <fullName evidence="4">TM2 domain-containing protein</fullName>
    </recommendedName>
</protein>
<proteinExistence type="predicted"/>
<gene>
    <name evidence="2" type="ordered locus">AS9A_2999</name>
</gene>
<dbReference type="eggNOG" id="COG2314">
    <property type="taxonomic scope" value="Bacteria"/>
</dbReference>
<evidence type="ECO:0000313" key="2">
    <source>
        <dbReference type="EMBL" id="AEF41446.1"/>
    </source>
</evidence>
<dbReference type="AlphaFoldDB" id="F6EKW6"/>
<sequence>MYAGQIGLGIAQLLVAIVTCGIGWIWSLIDGILILINGGRDEHGRPLRP</sequence>
<dbReference type="EMBL" id="CP002786">
    <property type="protein sequence ID" value="AEF41446.1"/>
    <property type="molecule type" value="Genomic_DNA"/>
</dbReference>
<accession>F6EKW6</accession>
<keyword evidence="1" id="KW-0812">Transmembrane</keyword>
<keyword evidence="1" id="KW-1133">Transmembrane helix</keyword>
<keyword evidence="3" id="KW-1185">Reference proteome</keyword>